<dbReference type="SUPFAM" id="SSF109755">
    <property type="entry name" value="PhoU-like"/>
    <property type="match status" value="1"/>
</dbReference>
<dbReference type="InterPro" id="IPR028366">
    <property type="entry name" value="PhoU"/>
</dbReference>
<keyword evidence="3" id="KW-1185">Reference proteome</keyword>
<dbReference type="eggNOG" id="COG0704">
    <property type="taxonomic scope" value="Bacteria"/>
</dbReference>
<dbReference type="InterPro" id="IPR038078">
    <property type="entry name" value="PhoU-like_sf"/>
</dbReference>
<evidence type="ECO:0000313" key="3">
    <source>
        <dbReference type="Proteomes" id="UP000006810"/>
    </source>
</evidence>
<accession>C4XF41</accession>
<dbReference type="HOGENOM" id="CLU_107119_0_0_14"/>
<dbReference type="Proteomes" id="UP000006810">
    <property type="component" value="Chromosome"/>
</dbReference>
<dbReference type="PANTHER" id="PTHR42930">
    <property type="entry name" value="PHOSPHATE-SPECIFIC TRANSPORT SYSTEM ACCESSORY PROTEIN PHOU"/>
    <property type="match status" value="1"/>
</dbReference>
<dbReference type="Pfam" id="PF01895">
    <property type="entry name" value="PhoU"/>
    <property type="match status" value="1"/>
</dbReference>
<feature type="domain" description="PhoU" evidence="1">
    <location>
        <begin position="35"/>
        <end position="110"/>
    </location>
</feature>
<dbReference type="Gene3D" id="1.20.58.220">
    <property type="entry name" value="Phosphate transport system protein phou homolog 2, domain 2"/>
    <property type="match status" value="1"/>
</dbReference>
<evidence type="ECO:0000313" key="2">
    <source>
        <dbReference type="EMBL" id="BAH69763.1"/>
    </source>
</evidence>
<dbReference type="PANTHER" id="PTHR42930:SF3">
    <property type="entry name" value="PHOSPHATE-SPECIFIC TRANSPORT SYSTEM ACCESSORY PROTEIN PHOU"/>
    <property type="match status" value="1"/>
</dbReference>
<dbReference type="GO" id="GO:0030643">
    <property type="term" value="P:intracellular phosphate ion homeostasis"/>
    <property type="evidence" value="ECO:0007669"/>
    <property type="project" value="InterPro"/>
</dbReference>
<dbReference type="GO" id="GO:0045936">
    <property type="term" value="P:negative regulation of phosphate metabolic process"/>
    <property type="evidence" value="ECO:0007669"/>
    <property type="project" value="InterPro"/>
</dbReference>
<dbReference type="AlphaFoldDB" id="C4XF41"/>
<dbReference type="PATRIC" id="fig|496833.3.peg.83"/>
<name>C4XF41_MYCFP</name>
<reference evidence="2 3" key="1">
    <citation type="journal article" date="2009" name="Curr. Microbiol.">
        <title>Molecular cloning and expression of a novel cholinephosphotransferase involved in glycoglycerophospholipid biosynthesis of Mycoplasma fermentans.</title>
        <authorList>
            <person name="Ishida N."/>
            <person name="Irikura D."/>
            <person name="Matsuda K."/>
            <person name="Sato S."/>
            <person name="Asano K."/>
        </authorList>
    </citation>
    <scope>NUCLEOTIDE SEQUENCE [LARGE SCALE GENOMIC DNA]</scope>
    <source>
        <strain evidence="3">ATCC 19989 / NBRC 14854 / NCTC 10117 / PG18</strain>
    </source>
</reference>
<proteinExistence type="predicted"/>
<sequence length="234" mass="28534">MMPINYTILKKSEDNLRKMFFDYLDQAYQMHLKLTELISIYQNKIDIEGLFLEINNREKQSDLTQVNTIEELLWDISKDQPLLSHLRWYICVLTSSGDIERICDYLYFMARFFYQNKKIPQEVVNAALAMNIELSKIFKEYSSRLQDEKSTKEFFKEFQKQKVEYKQFCDKEIKKMARKLTKNDEYSNEIIIKFSFELHSYYRVVERLENIIENLIFIHDTDFFRKKLENEEMF</sequence>
<dbReference type="KEGG" id="mfp:MBIO_0498"/>
<protein>
    <recommendedName>
        <fullName evidence="1">PhoU domain-containing protein</fullName>
    </recommendedName>
</protein>
<organism evidence="2 3">
    <name type="scientific">Mycoplasmopsis fermentans (strain ATCC 19989 / NBRC 14854 / NCTC 10117 / PG18)</name>
    <name type="common">Mycoplasma fermentans</name>
    <dbReference type="NCBI Taxonomy" id="496833"/>
    <lineage>
        <taxon>Bacteria</taxon>
        <taxon>Bacillati</taxon>
        <taxon>Mycoplasmatota</taxon>
        <taxon>Mycoplasmoidales</taxon>
        <taxon>Metamycoplasmataceae</taxon>
        <taxon>Mycoplasmopsis</taxon>
    </lineage>
</organism>
<gene>
    <name evidence="2" type="ordered locus">MBIO_0498</name>
</gene>
<dbReference type="InterPro" id="IPR026022">
    <property type="entry name" value="PhoU_dom"/>
</dbReference>
<evidence type="ECO:0000259" key="1">
    <source>
        <dbReference type="Pfam" id="PF01895"/>
    </source>
</evidence>
<dbReference type="EMBL" id="AP009608">
    <property type="protein sequence ID" value="BAH69763.1"/>
    <property type="molecule type" value="Genomic_DNA"/>
</dbReference>